<dbReference type="PANTHER" id="PTHR46399">
    <property type="entry name" value="B30.2/SPRY DOMAIN-CONTAINING PROTEIN"/>
    <property type="match status" value="1"/>
</dbReference>
<dbReference type="AlphaFoldDB" id="A0ABD0NT67"/>
<feature type="compositionally biased region" description="Basic and acidic residues" evidence="1">
    <location>
        <begin position="230"/>
        <end position="245"/>
    </location>
</feature>
<feature type="non-terminal residue" evidence="3">
    <location>
        <position position="1"/>
    </location>
</feature>
<evidence type="ECO:0000259" key="2">
    <source>
        <dbReference type="Pfam" id="PF21119"/>
    </source>
</evidence>
<gene>
    <name evidence="3" type="ORF">M9458_040423</name>
</gene>
<protein>
    <recommendedName>
        <fullName evidence="2">Ryanodine receptor junctional solenoid domain-containing protein</fullName>
    </recommendedName>
</protein>
<feature type="non-terminal residue" evidence="3">
    <location>
        <position position="273"/>
    </location>
</feature>
<proteinExistence type="predicted"/>
<dbReference type="Pfam" id="PF21119">
    <property type="entry name" value="RYDR_Jsol"/>
    <property type="match status" value="1"/>
</dbReference>
<keyword evidence="4" id="KW-1185">Reference proteome</keyword>
<accession>A0ABD0NT67</accession>
<dbReference type="EMBL" id="JAMKFB020000020">
    <property type="protein sequence ID" value="KAL0164670.1"/>
    <property type="molecule type" value="Genomic_DNA"/>
</dbReference>
<dbReference type="PANTHER" id="PTHR46399:SF9">
    <property type="entry name" value="RYANODINE RECEPTOR 3"/>
    <property type="match status" value="1"/>
</dbReference>
<dbReference type="Proteomes" id="UP001529510">
    <property type="component" value="Unassembled WGS sequence"/>
</dbReference>
<reference evidence="3 4" key="1">
    <citation type="submission" date="2024-05" db="EMBL/GenBank/DDBJ databases">
        <title>Genome sequencing and assembly of Indian major carp, Cirrhinus mrigala (Hamilton, 1822).</title>
        <authorList>
            <person name="Mohindra V."/>
            <person name="Chowdhury L.M."/>
            <person name="Lal K."/>
            <person name="Jena J.K."/>
        </authorList>
    </citation>
    <scope>NUCLEOTIDE SEQUENCE [LARGE SCALE GENOMIC DNA]</scope>
    <source>
        <strain evidence="3">CM1030</strain>
        <tissue evidence="3">Blood</tissue>
    </source>
</reference>
<evidence type="ECO:0000313" key="4">
    <source>
        <dbReference type="Proteomes" id="UP001529510"/>
    </source>
</evidence>
<feature type="region of interest" description="Disordered" evidence="1">
    <location>
        <begin position="218"/>
        <end position="273"/>
    </location>
</feature>
<evidence type="ECO:0000313" key="3">
    <source>
        <dbReference type="EMBL" id="KAL0164670.1"/>
    </source>
</evidence>
<feature type="domain" description="Ryanodine receptor junctional solenoid" evidence="2">
    <location>
        <begin position="17"/>
        <end position="273"/>
    </location>
</feature>
<name>A0ABD0NT67_CIRMR</name>
<dbReference type="InterPro" id="IPR015925">
    <property type="entry name" value="Ryanodine_IP3_receptor"/>
</dbReference>
<evidence type="ECO:0000256" key="1">
    <source>
        <dbReference type="SAM" id="MobiDB-lite"/>
    </source>
</evidence>
<organism evidence="3 4">
    <name type="scientific">Cirrhinus mrigala</name>
    <name type="common">Mrigala</name>
    <dbReference type="NCBI Taxonomy" id="683832"/>
    <lineage>
        <taxon>Eukaryota</taxon>
        <taxon>Metazoa</taxon>
        <taxon>Chordata</taxon>
        <taxon>Craniata</taxon>
        <taxon>Vertebrata</taxon>
        <taxon>Euteleostomi</taxon>
        <taxon>Actinopterygii</taxon>
        <taxon>Neopterygii</taxon>
        <taxon>Teleostei</taxon>
        <taxon>Ostariophysi</taxon>
        <taxon>Cypriniformes</taxon>
        <taxon>Cyprinidae</taxon>
        <taxon>Labeoninae</taxon>
        <taxon>Labeonini</taxon>
        <taxon>Cirrhinus</taxon>
    </lineage>
</organism>
<dbReference type="InterPro" id="IPR048581">
    <property type="entry name" value="RYDR_Jsol"/>
</dbReference>
<sequence length="273" mass="30192">CIDIMELSENEDLRQFHSHTLKLFCALCALGNNRVAHALCSHLDQSQLLYTIDNQYLSGQLREGFYDVLISIHLETGKEAHLMMNNEFIIPVTDETRSIRLFPDDSKRHSLPGVGLSTSITPRLNFTPPCFITPKRDQPLFSPQIPLGTLKEKAISMLTEAVQGGGAHIRDPVGGSVEYQFVPILKLIGTLLIMGALTSEEVRTILLLIDPSVFGDGKEEEEQTAVAEQGAEKEEATSNEEKAVEAGEEESKEAKQPPKGLLEKSLPESVKRQ</sequence>
<feature type="compositionally biased region" description="Basic and acidic residues" evidence="1">
    <location>
        <begin position="252"/>
        <end position="273"/>
    </location>
</feature>
<comment type="caution">
    <text evidence="3">The sequence shown here is derived from an EMBL/GenBank/DDBJ whole genome shotgun (WGS) entry which is preliminary data.</text>
</comment>